<keyword evidence="5 17" id="KW-1003">Cell membrane</keyword>
<keyword evidence="12 17" id="KW-0249">Electron transport</keyword>
<dbReference type="AlphaFoldDB" id="A0A269ZFQ4"/>
<keyword evidence="15 17" id="KW-0472">Membrane</keyword>
<dbReference type="PANTHER" id="PTHR33751">
    <property type="entry name" value="CBB3-TYPE CYTOCHROME C OXIDASE SUBUNIT FIXP"/>
    <property type="match status" value="1"/>
</dbReference>
<dbReference type="PROSITE" id="PS51007">
    <property type="entry name" value="CYTC"/>
    <property type="match status" value="2"/>
</dbReference>
<reference evidence="21 24" key="1">
    <citation type="submission" date="2017-04" db="EMBL/GenBank/DDBJ databases">
        <title>Kefir bacterial isolates.</title>
        <authorList>
            <person name="Kim Y."/>
            <person name="Blasche S."/>
            <person name="Patil K.R."/>
        </authorList>
    </citation>
    <scope>NUCLEOTIDE SEQUENCE [LARGE SCALE GENOMIC DNA]</scope>
    <source>
        <strain evidence="21 24">OG2</strain>
    </source>
</reference>
<dbReference type="SUPFAM" id="SSF46626">
    <property type="entry name" value="Cytochrome c"/>
    <property type="match status" value="2"/>
</dbReference>
<protein>
    <recommendedName>
        <fullName evidence="3 17">Cytochrome bc1 complex cytochrome c subunit</fullName>
        <ecNumber evidence="2 17">7.1.1.8</ecNumber>
    </recommendedName>
</protein>
<dbReference type="EC" id="7.1.1.8" evidence="2 17"/>
<evidence type="ECO:0000256" key="8">
    <source>
        <dbReference type="ARBA" id="ARBA00022692"/>
    </source>
</evidence>
<evidence type="ECO:0000259" key="20">
    <source>
        <dbReference type="PROSITE" id="PS51007"/>
    </source>
</evidence>
<dbReference type="Gene3D" id="1.10.760.10">
    <property type="entry name" value="Cytochrome c-like domain"/>
    <property type="match status" value="2"/>
</dbReference>
<evidence type="ECO:0000313" key="26">
    <source>
        <dbReference type="Proteomes" id="UP000594979"/>
    </source>
</evidence>
<evidence type="ECO:0000256" key="6">
    <source>
        <dbReference type="ARBA" id="ARBA00022617"/>
    </source>
</evidence>
<reference evidence="23 25" key="2">
    <citation type="submission" date="2019-02" db="EMBL/GenBank/DDBJ databases">
        <authorList>
            <consortium name="Pathogen Informatics"/>
        </authorList>
    </citation>
    <scope>NUCLEOTIDE SEQUENCE [LARGE SCALE GENOMIC DNA]</scope>
    <source>
        <strain evidence="23 25">3012STDY7078520</strain>
    </source>
</reference>
<reference evidence="22 26" key="3">
    <citation type="submission" date="2020-12" db="EMBL/GenBank/DDBJ databases">
        <title>FDA dAtabase for Regulatory Grade micrObial Sequences (FDA-ARGOS): Supporting development and validation of Infectious Disease Dx tests.</title>
        <authorList>
            <person name="Sproer C."/>
            <person name="Gronow S."/>
            <person name="Severitt S."/>
            <person name="Schroder I."/>
            <person name="Tallon L."/>
            <person name="Sadzewicz L."/>
            <person name="Zhao X."/>
            <person name="Boylan J."/>
            <person name="Ott S."/>
            <person name="Bowen H."/>
            <person name="Vavikolanu K."/>
            <person name="Mehta A."/>
            <person name="Aluvathingal J."/>
            <person name="Nadendla S."/>
            <person name="Lowell S."/>
            <person name="Myers T."/>
            <person name="Yan Y."/>
            <person name="Sichtig H."/>
        </authorList>
    </citation>
    <scope>NUCLEOTIDE SEQUENCE [LARGE SCALE GENOMIC DNA]</scope>
    <source>
        <strain evidence="22 26">FDAARGOS_902</strain>
    </source>
</reference>
<evidence type="ECO:0000256" key="18">
    <source>
        <dbReference type="PIRSR" id="PIRSR000007-50"/>
    </source>
</evidence>
<evidence type="ECO:0000256" key="13">
    <source>
        <dbReference type="ARBA" id="ARBA00022989"/>
    </source>
</evidence>
<evidence type="ECO:0000256" key="3">
    <source>
        <dbReference type="ARBA" id="ARBA00017819"/>
    </source>
</evidence>
<dbReference type="KEGG" id="bcau:I6G59_12560"/>
<comment type="caution">
    <text evidence="17">Lacks conserved residue(s) required for the propagation of feature annotation.</text>
</comment>
<evidence type="ECO:0000256" key="10">
    <source>
        <dbReference type="ARBA" id="ARBA00022737"/>
    </source>
</evidence>
<evidence type="ECO:0000256" key="19">
    <source>
        <dbReference type="PIRSR" id="PIRSR000007-51"/>
    </source>
</evidence>
<dbReference type="InterPro" id="IPR050597">
    <property type="entry name" value="Cytochrome_c_Oxidase_Subunit"/>
</dbReference>
<feature type="binding site" description="covalent" evidence="18">
    <location>
        <position position="60"/>
    </location>
    <ligand>
        <name>heme c</name>
        <dbReference type="ChEBI" id="CHEBI:61717"/>
        <label>1</label>
    </ligand>
</feature>
<keyword evidence="7 17" id="KW-0679">Respiratory chain</keyword>
<keyword evidence="6 17" id="KW-0349">Heme</keyword>
<comment type="subunit">
    <text evidence="17">The cytochrome bc1 complex is composed of a cytochrome b (QcrB), the Rieske iron-sulfur protein (QcrA) and a diheme cytochrome c (QcrC) subunit.</text>
</comment>
<keyword evidence="21" id="KW-0456">Lyase</keyword>
<feature type="binding site" description="covalent" evidence="18">
    <location>
        <position position="158"/>
    </location>
    <ligand>
        <name>heme c</name>
        <dbReference type="ChEBI" id="CHEBI:61717"/>
        <label>2</label>
    </ligand>
</feature>
<evidence type="ECO:0000256" key="2">
    <source>
        <dbReference type="ARBA" id="ARBA00012951"/>
    </source>
</evidence>
<evidence type="ECO:0000313" key="21">
    <source>
        <dbReference type="EMBL" id="PAK96632.1"/>
    </source>
</evidence>
<dbReference type="InterPro" id="IPR009152">
    <property type="entry name" value="bc1_cytC-su"/>
</dbReference>
<feature type="domain" description="Cytochrome c" evidence="20">
    <location>
        <begin position="142"/>
        <end position="220"/>
    </location>
</feature>
<evidence type="ECO:0000256" key="4">
    <source>
        <dbReference type="ARBA" id="ARBA00022448"/>
    </source>
</evidence>
<dbReference type="InterPro" id="IPR009056">
    <property type="entry name" value="Cyt_c-like_dom"/>
</dbReference>
<evidence type="ECO:0000256" key="12">
    <source>
        <dbReference type="ARBA" id="ARBA00022982"/>
    </source>
</evidence>
<evidence type="ECO:0000256" key="5">
    <source>
        <dbReference type="ARBA" id="ARBA00022475"/>
    </source>
</evidence>
<gene>
    <name evidence="23" type="primary">qcrC</name>
    <name evidence="21" type="ORF">B8X04_04800</name>
    <name evidence="22" type="ORF">I6G59_12560</name>
    <name evidence="23" type="ORF">NCTC12391_01219</name>
</gene>
<dbReference type="Proteomes" id="UP000386281">
    <property type="component" value="Unassembled WGS sequence"/>
</dbReference>
<name>A0A269ZFQ4_9MICO</name>
<dbReference type="GO" id="GO:0020037">
    <property type="term" value="F:heme binding"/>
    <property type="evidence" value="ECO:0007669"/>
    <property type="project" value="UniProtKB-UniRule"/>
</dbReference>
<dbReference type="Pfam" id="PF00034">
    <property type="entry name" value="Cytochrom_C"/>
    <property type="match status" value="1"/>
</dbReference>
<dbReference type="GO" id="GO:0005506">
    <property type="term" value="F:iron ion binding"/>
    <property type="evidence" value="ECO:0007669"/>
    <property type="project" value="UniProtKB-UniRule"/>
</dbReference>
<feature type="binding site" description="axial binding residue" evidence="19">
    <location>
        <position position="64"/>
    </location>
    <ligand>
        <name>heme c</name>
        <dbReference type="ChEBI" id="CHEBI:61717"/>
        <label>1</label>
    </ligand>
    <ligandPart>
        <name>Fe</name>
        <dbReference type="ChEBI" id="CHEBI:18248"/>
    </ligandPart>
</feature>
<feature type="binding site" description="axial binding residue" evidence="19">
    <location>
        <position position="159"/>
    </location>
    <ligand>
        <name>heme c</name>
        <dbReference type="ChEBI" id="CHEBI:61717"/>
        <label>2</label>
    </ligand>
    <ligandPart>
        <name>Fe</name>
        <dbReference type="ChEBI" id="CHEBI:18248"/>
    </ligandPart>
</feature>
<feature type="binding site" description="covalent" evidence="18">
    <location>
        <position position="63"/>
    </location>
    <ligand>
        <name>heme c</name>
        <dbReference type="ChEBI" id="CHEBI:61717"/>
        <label>1</label>
    </ligand>
</feature>
<dbReference type="Pfam" id="PF13442">
    <property type="entry name" value="Cytochrome_CBB3"/>
    <property type="match status" value="1"/>
</dbReference>
<evidence type="ECO:0000313" key="25">
    <source>
        <dbReference type="Proteomes" id="UP000386281"/>
    </source>
</evidence>
<keyword evidence="14 17" id="KW-0408">Iron</keyword>
<keyword evidence="4 17" id="KW-0813">Transport</keyword>
<evidence type="ECO:0000256" key="15">
    <source>
        <dbReference type="ARBA" id="ARBA00023136"/>
    </source>
</evidence>
<evidence type="ECO:0000313" key="24">
    <source>
        <dbReference type="Proteomes" id="UP000216867"/>
    </source>
</evidence>
<keyword evidence="9 17" id="KW-0479">Metal-binding</keyword>
<dbReference type="GO" id="GO:0008121">
    <property type="term" value="F:quinol-cytochrome-c reductase activity"/>
    <property type="evidence" value="ECO:0007669"/>
    <property type="project" value="UniProtKB-UniRule"/>
</dbReference>
<keyword evidence="10" id="KW-0677">Repeat</keyword>
<dbReference type="EMBL" id="NCWY01000003">
    <property type="protein sequence ID" value="PAK96632.1"/>
    <property type="molecule type" value="Genomic_DNA"/>
</dbReference>
<accession>A0A269ZFQ4</accession>
<proteinExistence type="predicted"/>
<keyword evidence="11 17" id="KW-1278">Translocase</keyword>
<dbReference type="GO" id="GO:0005886">
    <property type="term" value="C:plasma membrane"/>
    <property type="evidence" value="ECO:0007669"/>
    <property type="project" value="UniProtKB-SubCell"/>
</dbReference>
<evidence type="ECO:0000313" key="22">
    <source>
        <dbReference type="EMBL" id="QPS32812.1"/>
    </source>
</evidence>
<sequence length="262" mass="27267">MKLLADRRRHPMALVVLLLVGLLLTGGAYALFTQTSSANASTAASASDIEEGKKLFAANCATCHGLNAEGSKAGPGLIGVGAAAVDFQVGTGRMPLQANGPQARVKEPQFNDEQTAQLAAYVGSLGPGPAIPEAQYLDPKKGDPAAGGGLFRTNCAMCHNVVGAGGALTRGKYAPNLSEVSPKHLYEAMQTGPQNMPIFNDANLTPDDKRDIISYIREVSENPSPGGFKLGSLGPVAEGLFIWFFGLTAVIGLTVWLSSRAK</sequence>
<feature type="domain" description="Cytochrome c" evidence="20">
    <location>
        <begin position="47"/>
        <end position="126"/>
    </location>
</feature>
<keyword evidence="13 17" id="KW-1133">Transmembrane helix</keyword>
<dbReference type="GO" id="GO:0016829">
    <property type="term" value="F:lyase activity"/>
    <property type="evidence" value="ECO:0007669"/>
    <property type="project" value="UniProtKB-KW"/>
</dbReference>
<comment type="PTM">
    <text evidence="18">Binds 2 heme c groups covalently per subunit.</text>
</comment>
<keyword evidence="8 17" id="KW-0812">Transmembrane</keyword>
<dbReference type="EMBL" id="CP065682">
    <property type="protein sequence ID" value="QPS32812.1"/>
    <property type="molecule type" value="Genomic_DNA"/>
</dbReference>
<comment type="catalytic activity">
    <reaction evidence="16 17">
        <text>a quinol + 2 Fe(III)-[cytochrome c](out) = a quinone + 2 Fe(II)-[cytochrome c](out) + 2 H(+)(out)</text>
        <dbReference type="Rhea" id="RHEA:11484"/>
        <dbReference type="Rhea" id="RHEA-COMP:10350"/>
        <dbReference type="Rhea" id="RHEA-COMP:14399"/>
        <dbReference type="ChEBI" id="CHEBI:15378"/>
        <dbReference type="ChEBI" id="CHEBI:24646"/>
        <dbReference type="ChEBI" id="CHEBI:29033"/>
        <dbReference type="ChEBI" id="CHEBI:29034"/>
        <dbReference type="ChEBI" id="CHEBI:132124"/>
        <dbReference type="EC" id="7.1.1.8"/>
    </reaction>
</comment>
<dbReference type="RefSeq" id="WP_095375587.1">
    <property type="nucleotide sequence ID" value="NZ_CAACXN010000014.1"/>
</dbReference>
<dbReference type="PANTHER" id="PTHR33751:SF13">
    <property type="entry name" value="CYTOCHROME BC1 COMPLEX CYTOCHROME C SUBUNIT"/>
    <property type="match status" value="1"/>
</dbReference>
<evidence type="ECO:0000256" key="7">
    <source>
        <dbReference type="ARBA" id="ARBA00022660"/>
    </source>
</evidence>
<evidence type="ECO:0000256" key="17">
    <source>
        <dbReference type="PIRNR" id="PIRNR000007"/>
    </source>
</evidence>
<evidence type="ECO:0000313" key="23">
    <source>
        <dbReference type="EMBL" id="VEW12099.1"/>
    </source>
</evidence>
<evidence type="ECO:0000256" key="14">
    <source>
        <dbReference type="ARBA" id="ARBA00023004"/>
    </source>
</evidence>
<dbReference type="PIRSF" id="PIRSF000007">
    <property type="entry name" value="Ubiq_cycred_cyc"/>
    <property type="match status" value="1"/>
</dbReference>
<organism evidence="21 24">
    <name type="scientific">Brevibacterium casei</name>
    <dbReference type="NCBI Taxonomy" id="33889"/>
    <lineage>
        <taxon>Bacteria</taxon>
        <taxon>Bacillati</taxon>
        <taxon>Actinomycetota</taxon>
        <taxon>Actinomycetes</taxon>
        <taxon>Micrococcales</taxon>
        <taxon>Brevibacteriaceae</taxon>
        <taxon>Brevibacterium</taxon>
    </lineage>
</organism>
<evidence type="ECO:0000256" key="1">
    <source>
        <dbReference type="ARBA" id="ARBA00004651"/>
    </source>
</evidence>
<dbReference type="InterPro" id="IPR036909">
    <property type="entry name" value="Cyt_c-like_dom_sf"/>
</dbReference>
<evidence type="ECO:0000256" key="9">
    <source>
        <dbReference type="ARBA" id="ARBA00022723"/>
    </source>
</evidence>
<feature type="binding site" description="covalent" evidence="18">
    <location>
        <position position="155"/>
    </location>
    <ligand>
        <name>heme c</name>
        <dbReference type="ChEBI" id="CHEBI:61717"/>
        <label>2</label>
    </ligand>
</feature>
<dbReference type="EMBL" id="CAACXN010000014">
    <property type="protein sequence ID" value="VEW12099.1"/>
    <property type="molecule type" value="Genomic_DNA"/>
</dbReference>
<feature type="transmembrane region" description="Helical" evidence="17">
    <location>
        <begin position="240"/>
        <end position="258"/>
    </location>
</feature>
<evidence type="ECO:0000256" key="16">
    <source>
        <dbReference type="ARBA" id="ARBA00029351"/>
    </source>
</evidence>
<dbReference type="Proteomes" id="UP000216867">
    <property type="component" value="Unassembled WGS sequence"/>
</dbReference>
<evidence type="ECO:0000256" key="11">
    <source>
        <dbReference type="ARBA" id="ARBA00022967"/>
    </source>
</evidence>
<dbReference type="Proteomes" id="UP000594979">
    <property type="component" value="Chromosome"/>
</dbReference>
<comment type="subcellular location">
    <subcellularLocation>
        <location evidence="1 17">Cell membrane</location>
        <topology evidence="1 17">Multi-pass membrane protein</topology>
    </subcellularLocation>
</comment>